<dbReference type="PANTHER" id="PTHR31306:SF10">
    <property type="entry name" value="ALPHA-1,6-MANNOSYLTRANSFERASE MNN11-RELATED"/>
    <property type="match status" value="1"/>
</dbReference>
<keyword evidence="5" id="KW-1185">Reference proteome</keyword>
<dbReference type="PANTHER" id="PTHR31306">
    <property type="entry name" value="ALPHA-1,6-MANNOSYLTRANSFERASE MNN11-RELATED"/>
    <property type="match status" value="1"/>
</dbReference>
<organism evidence="4 5">
    <name type="scientific">Kluyveromyces marxianus</name>
    <name type="common">Yeast</name>
    <name type="synonym">Candida kefyr</name>
    <dbReference type="NCBI Taxonomy" id="4911"/>
    <lineage>
        <taxon>Eukaryota</taxon>
        <taxon>Fungi</taxon>
        <taxon>Dikarya</taxon>
        <taxon>Ascomycota</taxon>
        <taxon>Saccharomycotina</taxon>
        <taxon>Saccharomycetes</taxon>
        <taxon>Saccharomycetales</taxon>
        <taxon>Saccharomycetaceae</taxon>
        <taxon>Kluyveromyces</taxon>
    </lineage>
</organism>
<evidence type="ECO:0000256" key="1">
    <source>
        <dbReference type="ARBA" id="ARBA00005664"/>
    </source>
</evidence>
<dbReference type="InterPro" id="IPR008630">
    <property type="entry name" value="Glyco_trans_34"/>
</dbReference>
<name>A0ABX6ENP1_KLUMA</name>
<gene>
    <name evidence="4" type="primary">MNN11</name>
    <name evidence="4" type="ORF">FIM1_496</name>
</gene>
<evidence type="ECO:0000256" key="3">
    <source>
        <dbReference type="ARBA" id="ARBA00022679"/>
    </source>
</evidence>
<dbReference type="Gene3D" id="3.90.550.10">
    <property type="entry name" value="Spore Coat Polysaccharide Biosynthesis Protein SpsA, Chain A"/>
    <property type="match status" value="1"/>
</dbReference>
<dbReference type="EMBL" id="CP015054">
    <property type="protein sequence ID" value="QGN13850.1"/>
    <property type="molecule type" value="Genomic_DNA"/>
</dbReference>
<protein>
    <submittedName>
        <fullName evidence="4">Alpha-1-6-mannosyltransferase MNN11</fullName>
    </submittedName>
</protein>
<accession>A0ABX6ENP1</accession>
<dbReference type="Proteomes" id="UP000422736">
    <property type="component" value="Chromosome 1"/>
</dbReference>
<evidence type="ECO:0000256" key="2">
    <source>
        <dbReference type="ARBA" id="ARBA00022676"/>
    </source>
</evidence>
<keyword evidence="2" id="KW-0328">Glycosyltransferase</keyword>
<proteinExistence type="inferred from homology"/>
<reference evidence="4 5" key="1">
    <citation type="submission" date="2016-03" db="EMBL/GenBank/DDBJ databases">
        <title>How can Kluyveromyces marxianus grow so fast - potential evolutionary course in Saccharomyces Complex revealed by comparative genomics.</title>
        <authorList>
            <person name="Mo W."/>
            <person name="Lu W."/>
            <person name="Yang X."/>
            <person name="Qi J."/>
            <person name="Lv H."/>
        </authorList>
    </citation>
    <scope>NUCLEOTIDE SEQUENCE [LARGE SCALE GENOMIC DNA]</scope>
    <source>
        <strain evidence="4 5">FIM1</strain>
    </source>
</reference>
<comment type="similarity">
    <text evidence="1">Belongs to the glycosyltransferase 34 family.</text>
</comment>
<dbReference type="Pfam" id="PF05637">
    <property type="entry name" value="Glyco_transf_34"/>
    <property type="match status" value="1"/>
</dbReference>
<dbReference type="InterPro" id="IPR029044">
    <property type="entry name" value="Nucleotide-diphossugar_trans"/>
</dbReference>
<keyword evidence="3" id="KW-0808">Transferase</keyword>
<sequence length="409" mass="46921">MPFIPKNKNKWAKSFKIWTSSVRFHLQKRGRVSLLFVIALFLFLSYGLSSLFSGQAHHRSKIPPVHGLYKSEVASSTPLIFPSVQYHDTLRSLGIESLFTLRTDIDGNKQYIMKPDDPPMTEAERKELSEKNLRKFVKRNFYDHGKLVYKNRVNHPEVVIVSLIDFEGYSVDHLVKTVQNKVDYAQRHNYGVYVRWAQEFIPQLQKQSVSESYEFIKPLAIRAAMNAFPYAKYFWFVDQNGLIMDLDKSLQQHLLEPKILDAATLKSVPVIEGSNIKTYKHFDSRNAKIIIPKTENGNLDTSSFVVTPSLQGKAFLDYINDPLVRNYPFPNKLSSTIGHMLEWHPSILQRTALVVPKTIASSYKPATSQEGSDSVYYKEGDFVITFAGCEISKSCEAELAKYYEKVKLE</sequence>
<evidence type="ECO:0000313" key="5">
    <source>
        <dbReference type="Proteomes" id="UP000422736"/>
    </source>
</evidence>
<evidence type="ECO:0000313" key="4">
    <source>
        <dbReference type="EMBL" id="QGN13850.1"/>
    </source>
</evidence>